<evidence type="ECO:0000256" key="1">
    <source>
        <dbReference type="SAM" id="Phobius"/>
    </source>
</evidence>
<proteinExistence type="predicted"/>
<accession>A0ABT6DNV9</accession>
<protein>
    <submittedName>
        <fullName evidence="3">DUF2892 domain-containing protein</fullName>
    </submittedName>
</protein>
<feature type="transmembrane region" description="Helical" evidence="1">
    <location>
        <begin position="34"/>
        <end position="56"/>
    </location>
</feature>
<reference evidence="3" key="1">
    <citation type="submission" date="2022-08" db="EMBL/GenBank/DDBJ databases">
        <title>Novel Bdellovibrio Species Isolated from Svalbard: Designation Bdellovibrio svalbardensis.</title>
        <authorList>
            <person name="Mitchell R.J."/>
            <person name="Choi S.Y."/>
        </authorList>
    </citation>
    <scope>NUCLEOTIDE SEQUENCE</scope>
    <source>
        <strain evidence="3">PAP01</strain>
    </source>
</reference>
<evidence type="ECO:0000259" key="2">
    <source>
        <dbReference type="Pfam" id="PF11127"/>
    </source>
</evidence>
<keyword evidence="1" id="KW-0812">Transmembrane</keyword>
<organism evidence="3 4">
    <name type="scientific">Bdellovibrio svalbardensis</name>
    <dbReference type="NCBI Taxonomy" id="2972972"/>
    <lineage>
        <taxon>Bacteria</taxon>
        <taxon>Pseudomonadati</taxon>
        <taxon>Bdellovibrionota</taxon>
        <taxon>Bdellovibrionia</taxon>
        <taxon>Bdellovibrionales</taxon>
        <taxon>Pseudobdellovibrionaceae</taxon>
        <taxon>Bdellovibrio</taxon>
    </lineage>
</organism>
<comment type="caution">
    <text evidence="3">The sequence shown here is derived from an EMBL/GenBank/DDBJ whole genome shotgun (WGS) entry which is preliminary data.</text>
</comment>
<evidence type="ECO:0000313" key="3">
    <source>
        <dbReference type="EMBL" id="MDG0817609.1"/>
    </source>
</evidence>
<dbReference type="RefSeq" id="WP_277579081.1">
    <property type="nucleotide sequence ID" value="NZ_JANRMI010000004.1"/>
</dbReference>
<evidence type="ECO:0000313" key="4">
    <source>
        <dbReference type="Proteomes" id="UP001152321"/>
    </source>
</evidence>
<dbReference type="Proteomes" id="UP001152321">
    <property type="component" value="Unassembled WGS sequence"/>
</dbReference>
<gene>
    <name evidence="3" type="ORF">NWE73_14610</name>
</gene>
<feature type="domain" description="Inner membrane protein YgaP-like transmembrane" evidence="2">
    <location>
        <begin position="5"/>
        <end position="63"/>
    </location>
</feature>
<dbReference type="Pfam" id="PF11127">
    <property type="entry name" value="YgaP-like_TM"/>
    <property type="match status" value="1"/>
</dbReference>
<feature type="transmembrane region" description="Helical" evidence="1">
    <location>
        <begin position="12"/>
        <end position="28"/>
    </location>
</feature>
<dbReference type="InterPro" id="IPR021309">
    <property type="entry name" value="YgaP-like_TM"/>
</dbReference>
<sequence length="69" mass="7510">MKIVKNIGNTERVIRIVAGLVFIALAFVGPANPWFLLGLIPVATGVIDWCPIYQALGINTKNKNKPSHP</sequence>
<keyword evidence="4" id="KW-1185">Reference proteome</keyword>
<keyword evidence="1" id="KW-0472">Membrane</keyword>
<keyword evidence="1" id="KW-1133">Transmembrane helix</keyword>
<name>A0ABT6DNV9_9BACT</name>
<dbReference type="EMBL" id="JANRMI010000004">
    <property type="protein sequence ID" value="MDG0817609.1"/>
    <property type="molecule type" value="Genomic_DNA"/>
</dbReference>